<dbReference type="AlphaFoldDB" id="A0A0A8Z3N2"/>
<reference evidence="1" key="2">
    <citation type="journal article" date="2015" name="Data Brief">
        <title>Shoot transcriptome of the giant reed, Arundo donax.</title>
        <authorList>
            <person name="Barrero R.A."/>
            <person name="Guerrero F.D."/>
            <person name="Moolhuijzen P."/>
            <person name="Goolsby J.A."/>
            <person name="Tidwell J."/>
            <person name="Bellgard S.E."/>
            <person name="Bellgard M.I."/>
        </authorList>
    </citation>
    <scope>NUCLEOTIDE SEQUENCE</scope>
    <source>
        <tissue evidence="1">Shoot tissue taken approximately 20 cm above the soil surface</tissue>
    </source>
</reference>
<organism evidence="1">
    <name type="scientific">Arundo donax</name>
    <name type="common">Giant reed</name>
    <name type="synonym">Donax arundinaceus</name>
    <dbReference type="NCBI Taxonomy" id="35708"/>
    <lineage>
        <taxon>Eukaryota</taxon>
        <taxon>Viridiplantae</taxon>
        <taxon>Streptophyta</taxon>
        <taxon>Embryophyta</taxon>
        <taxon>Tracheophyta</taxon>
        <taxon>Spermatophyta</taxon>
        <taxon>Magnoliopsida</taxon>
        <taxon>Liliopsida</taxon>
        <taxon>Poales</taxon>
        <taxon>Poaceae</taxon>
        <taxon>PACMAD clade</taxon>
        <taxon>Arundinoideae</taxon>
        <taxon>Arundineae</taxon>
        <taxon>Arundo</taxon>
    </lineage>
</organism>
<dbReference type="EMBL" id="GBRH01268443">
    <property type="protein sequence ID" value="JAD29452.1"/>
    <property type="molecule type" value="Transcribed_RNA"/>
</dbReference>
<proteinExistence type="predicted"/>
<sequence>MFFIACSVEKQKADITTTETNLSISTYTSKN</sequence>
<accession>A0A0A8Z3N2</accession>
<protein>
    <submittedName>
        <fullName evidence="1">Uncharacterized protein</fullName>
    </submittedName>
</protein>
<reference evidence="1" key="1">
    <citation type="submission" date="2014-09" db="EMBL/GenBank/DDBJ databases">
        <authorList>
            <person name="Magalhaes I.L.F."/>
            <person name="Oliveira U."/>
            <person name="Santos F.R."/>
            <person name="Vidigal T.H.D.A."/>
            <person name="Brescovit A.D."/>
            <person name="Santos A.J."/>
        </authorList>
    </citation>
    <scope>NUCLEOTIDE SEQUENCE</scope>
    <source>
        <tissue evidence="1">Shoot tissue taken approximately 20 cm above the soil surface</tissue>
    </source>
</reference>
<evidence type="ECO:0000313" key="1">
    <source>
        <dbReference type="EMBL" id="JAD29452.1"/>
    </source>
</evidence>
<name>A0A0A8Z3N2_ARUDO</name>